<dbReference type="GeneID" id="101081258"/>
<evidence type="ECO:0000256" key="2">
    <source>
        <dbReference type="ARBA" id="ARBA00022737"/>
    </source>
</evidence>
<feature type="region of interest" description="Disordered" evidence="3">
    <location>
        <begin position="95"/>
        <end position="127"/>
    </location>
</feature>
<dbReference type="GeneTree" id="ENSGT00940000161019"/>
<keyword evidence="2" id="KW-0677">Repeat</keyword>
<proteinExistence type="predicted"/>
<name>A0ABI7W9J5_FELCA</name>
<dbReference type="InterPro" id="IPR032675">
    <property type="entry name" value="LRR_dom_sf"/>
</dbReference>
<dbReference type="Ensembl" id="ENSFCTT00005011272.1">
    <property type="protein sequence ID" value="ENSFCTP00005007017.1"/>
    <property type="gene ID" value="ENSFCTG00005004197.1"/>
</dbReference>
<dbReference type="Gene3D" id="3.80.10.10">
    <property type="entry name" value="Ribonuclease Inhibitor"/>
    <property type="match status" value="2"/>
</dbReference>
<gene>
    <name evidence="4" type="primary">LRRC30</name>
</gene>
<dbReference type="Pfam" id="PF00560">
    <property type="entry name" value="LRR_1"/>
    <property type="match status" value="1"/>
</dbReference>
<protein>
    <recommendedName>
        <fullName evidence="6">Leucine rich repeat containing 30</fullName>
    </recommendedName>
</protein>
<keyword evidence="1" id="KW-0433">Leucine-rich repeat</keyword>
<keyword evidence="5" id="KW-1185">Reference proteome</keyword>
<evidence type="ECO:0000256" key="3">
    <source>
        <dbReference type="SAM" id="MobiDB-lite"/>
    </source>
</evidence>
<evidence type="ECO:0000313" key="4">
    <source>
        <dbReference type="Ensembl" id="ENSFCTP00005007017.1"/>
    </source>
</evidence>
<dbReference type="InterPro" id="IPR001611">
    <property type="entry name" value="Leu-rich_rpt"/>
</dbReference>
<evidence type="ECO:0000313" key="5">
    <source>
        <dbReference type="Proteomes" id="UP000823872"/>
    </source>
</evidence>
<reference evidence="4" key="3">
    <citation type="submission" date="2025-09" db="UniProtKB">
        <authorList>
            <consortium name="Ensembl"/>
        </authorList>
    </citation>
    <scope>IDENTIFICATION</scope>
    <source>
        <strain evidence="4">breed Abyssinian</strain>
    </source>
</reference>
<dbReference type="PROSITE" id="PS51450">
    <property type="entry name" value="LRR"/>
    <property type="match status" value="3"/>
</dbReference>
<evidence type="ECO:0008006" key="6">
    <source>
        <dbReference type="Google" id="ProtNLM"/>
    </source>
</evidence>
<sequence>MQPPCDLFAHTRPIKLGPNDSDSCLVAFRGNRAVQFRSLRDKYIITARVLREKPPKPTLGDRPRRGVSGICEAPARPLCGLPACDSSAFGSWGTQSQPWGIRGQGAKRKEMGAKPSSARCKDKGPRRMVFPRGRQQFSPWDDTLLSGKDPRSLLKRGMRHVSFSLVTKGMTDIPDFLWGLSEVQKLNLSHNQLRALPPEVGKLSRLVVLNLCGNRLRSLPREIGLLKSLKVLFVNMNCLTELPAELSACRSLEVLSLSHNCLSQLPASFADLSRLRKLNLSNNYFAHIPLCVFALKELDFLHVGSNRLENIAESIQCLVGLQIFIAESNNIHAFPRSLCLLTSLELLNLNNNDIQTLPDELYLLWRLGRIAWNPMDKGLHISHNPLSKPLPELVEGGLEMLFSYLKDKKHS</sequence>
<dbReference type="PANTHER" id="PTHR48051:SF57">
    <property type="entry name" value="LEUCINE RICH REPEAT CONTAINING 30"/>
    <property type="match status" value="1"/>
</dbReference>
<organism evidence="4 5">
    <name type="scientific">Felis catus</name>
    <name type="common">Cat</name>
    <name type="synonym">Felis silvestris catus</name>
    <dbReference type="NCBI Taxonomy" id="9685"/>
    <lineage>
        <taxon>Eukaryota</taxon>
        <taxon>Metazoa</taxon>
        <taxon>Chordata</taxon>
        <taxon>Craniata</taxon>
        <taxon>Vertebrata</taxon>
        <taxon>Euteleostomi</taxon>
        <taxon>Mammalia</taxon>
        <taxon>Eutheria</taxon>
        <taxon>Laurasiatheria</taxon>
        <taxon>Carnivora</taxon>
        <taxon>Feliformia</taxon>
        <taxon>Felidae</taxon>
        <taxon>Felinae</taxon>
        <taxon>Felis</taxon>
    </lineage>
</organism>
<dbReference type="Proteomes" id="UP000823872">
    <property type="component" value="Chromosome D3"/>
</dbReference>
<reference evidence="4 5" key="1">
    <citation type="submission" date="2021-02" db="EMBL/GenBank/DDBJ databases">
        <title>Safari Cat Assemblies.</title>
        <authorList>
            <person name="Bredemeyer K.R."/>
            <person name="Murphy W.J."/>
        </authorList>
    </citation>
    <scope>NUCLEOTIDE SEQUENCE [LARGE SCALE GENOMIC DNA]</scope>
</reference>
<evidence type="ECO:0000256" key="1">
    <source>
        <dbReference type="ARBA" id="ARBA00022614"/>
    </source>
</evidence>
<dbReference type="SUPFAM" id="SSF52058">
    <property type="entry name" value="L domain-like"/>
    <property type="match status" value="1"/>
</dbReference>
<reference evidence="4" key="2">
    <citation type="submission" date="2025-08" db="UniProtKB">
        <authorList>
            <consortium name="Ensembl"/>
        </authorList>
    </citation>
    <scope>IDENTIFICATION</scope>
    <source>
        <strain evidence="4">breed Abyssinian</strain>
    </source>
</reference>
<accession>A0ABI7W9J5</accession>
<dbReference type="Pfam" id="PF13855">
    <property type="entry name" value="LRR_8"/>
    <property type="match status" value="1"/>
</dbReference>
<dbReference type="InterPro" id="IPR003591">
    <property type="entry name" value="Leu-rich_rpt_typical-subtyp"/>
</dbReference>
<dbReference type="SMART" id="SM00364">
    <property type="entry name" value="LRR_BAC"/>
    <property type="match status" value="6"/>
</dbReference>
<dbReference type="SMART" id="SM00369">
    <property type="entry name" value="LRR_TYP"/>
    <property type="match status" value="6"/>
</dbReference>
<dbReference type="InterPro" id="IPR050216">
    <property type="entry name" value="LRR_domain-containing"/>
</dbReference>
<dbReference type="PANTHER" id="PTHR48051">
    <property type="match status" value="1"/>
</dbReference>